<gene>
    <name evidence="2" type="ORF">GR167_14070</name>
</gene>
<comment type="caution">
    <text evidence="2">The sequence shown here is derived from an EMBL/GenBank/DDBJ whole genome shotgun (WGS) entry which is preliminary data.</text>
</comment>
<keyword evidence="3" id="KW-1185">Reference proteome</keyword>
<dbReference type="InterPro" id="IPR025311">
    <property type="entry name" value="DUF4166"/>
</dbReference>
<evidence type="ECO:0000313" key="3">
    <source>
        <dbReference type="Proteomes" id="UP000479043"/>
    </source>
</evidence>
<accession>A0A6L8LK53</accession>
<feature type="domain" description="DUF4166" evidence="1">
    <location>
        <begin position="19"/>
        <end position="177"/>
    </location>
</feature>
<reference evidence="2 3" key="1">
    <citation type="submission" date="2020-01" db="EMBL/GenBank/DDBJ databases">
        <authorList>
            <person name="Chen S."/>
        </authorList>
    </citation>
    <scope>NUCLEOTIDE SEQUENCE [LARGE SCALE GENOMIC DNA]</scope>
    <source>
        <strain evidence="2 3">GS-10</strain>
    </source>
</reference>
<evidence type="ECO:0000259" key="1">
    <source>
        <dbReference type="Pfam" id="PF13761"/>
    </source>
</evidence>
<evidence type="ECO:0000313" key="2">
    <source>
        <dbReference type="EMBL" id="MYM56441.1"/>
    </source>
</evidence>
<sequence>MTEADDPFLRAAKARGLILPGPLADFHSGAGARSFAGQCDITRGRGALVGLLLRLGGFPPAGQGIAIRLEMRTVSGLTQWRRDFGGDATVSSLRFDARRRAVVEGFGPFRVTMVPDIDDQGLTLAISRIAVLGLPLPRWIAPKSSTREGVDEAGRIRFDVSAALPVLGVLIRYRGWLVPE</sequence>
<dbReference type="Proteomes" id="UP000479043">
    <property type="component" value="Unassembled WGS sequence"/>
</dbReference>
<organism evidence="2 3">
    <name type="scientific">Thalassovita mangrovi</name>
    <dbReference type="NCBI Taxonomy" id="2692236"/>
    <lineage>
        <taxon>Bacteria</taxon>
        <taxon>Pseudomonadati</taxon>
        <taxon>Pseudomonadota</taxon>
        <taxon>Alphaproteobacteria</taxon>
        <taxon>Rhodobacterales</taxon>
        <taxon>Roseobacteraceae</taxon>
        <taxon>Thalassovita</taxon>
    </lineage>
</organism>
<dbReference type="Pfam" id="PF13761">
    <property type="entry name" value="DUF4166"/>
    <property type="match status" value="1"/>
</dbReference>
<dbReference type="AlphaFoldDB" id="A0A6L8LK53"/>
<name>A0A6L8LK53_9RHOB</name>
<dbReference type="EMBL" id="WWEN01000006">
    <property type="protein sequence ID" value="MYM56441.1"/>
    <property type="molecule type" value="Genomic_DNA"/>
</dbReference>
<protein>
    <submittedName>
        <fullName evidence="2">DUF4166 domain-containing protein</fullName>
    </submittedName>
</protein>
<dbReference type="RefSeq" id="WP_160974353.1">
    <property type="nucleotide sequence ID" value="NZ_WWEN01000006.1"/>
</dbReference>
<proteinExistence type="predicted"/>